<feature type="transmembrane region" description="Helical" evidence="2">
    <location>
        <begin position="124"/>
        <end position="147"/>
    </location>
</feature>
<evidence type="ECO:0000256" key="1">
    <source>
        <dbReference type="SAM" id="Coils"/>
    </source>
</evidence>
<comment type="caution">
    <text evidence="3">The sequence shown here is derived from an EMBL/GenBank/DDBJ whole genome shotgun (WGS) entry which is preliminary data.</text>
</comment>
<accession>A0A951UGF9</accession>
<feature type="transmembrane region" description="Helical" evidence="2">
    <location>
        <begin position="43"/>
        <end position="61"/>
    </location>
</feature>
<evidence type="ECO:0000313" key="4">
    <source>
        <dbReference type="Proteomes" id="UP000715781"/>
    </source>
</evidence>
<evidence type="ECO:0000256" key="2">
    <source>
        <dbReference type="SAM" id="Phobius"/>
    </source>
</evidence>
<evidence type="ECO:0000313" key="3">
    <source>
        <dbReference type="EMBL" id="MBW4560960.1"/>
    </source>
</evidence>
<keyword evidence="2" id="KW-1133">Transmembrane helix</keyword>
<reference evidence="3" key="1">
    <citation type="submission" date="2021-05" db="EMBL/GenBank/DDBJ databases">
        <authorList>
            <person name="Pietrasiak N."/>
            <person name="Ward R."/>
            <person name="Stajich J.E."/>
            <person name="Kurbessoian T."/>
        </authorList>
    </citation>
    <scope>NUCLEOTIDE SEQUENCE</scope>
    <source>
        <strain evidence="3">JT2-VF2</strain>
    </source>
</reference>
<keyword evidence="2" id="KW-0812">Transmembrane</keyword>
<name>A0A951UGF9_9NOST</name>
<keyword evidence="1" id="KW-0175">Coiled coil</keyword>
<sequence>MFQFVESNLTWGWLRLGIAPMSRAQESLFTPDAIPVVFSGSKFLVALLAGTLMAFAFQLLLTNFSVAAGISTLGSDSDSDDDSETWGSKVREIETKLGFWAIITASIALFLACFLAVKLTLIESAFLGAIIGVVIWSTYFSIVVWLGSSAVGSLIGSIASTFTSGFQALMGTATAGISANAAQKQMVATAEEITAAVRRELTSGFDPESISNTLQSSLNSLQLPKLDLSEIRNQFDKILNDIDWQAIANNDVLKNVNRQTFVDLISSRTDLSQADINQIADQLEAAWRQASSRKNPTETVINLLKSATPEELNSEDLGERLQQLVTARDNGRENGKENGNGNNGVIKQAVQYGLGTAGTAVLNRLDLSDIDVGKIKAQLQKLKDKVQDIDVERITHELQSFTDKTTEQIAQRLPAPSHNTIKGDVEDYILNSLPWHFNRLTMKDEFQEVIYDAQADPATTQRELEEINQEYFANLLTQRGDISEARVKEISQQMESIRQEVLELVQQAQVREQRQSFQTLIENYLRATGKEQLNPEAIERDFAKLLEEPQASLADLSDRLSEFNRDSFVQLLLQRQDISEEEANNIVNQLESTRDSVLNRARDLQEQATTKADQLRQRVEDYLRNTNLEELNPEGIRQNFRALLDDPQAGFAALRDRLSQFDRDSLVQLLSQRQDLSEEQVNQILDQLEGVRDSILQAPQAVADRAKEQYEQTTTAIAEYLRNTNLEELNPEGIRQDLEVLLADPKQGALAIRDRLSQVDRETLVKLLTQQGDLSQEQVNQIIDQVQEAIRTIVRSPRRLANRATQRVLDFETNLENYLRHTNKEELNPDSIKRDLQLLLQDPRLGIENLGDRLARFDRSTIVALLSQREDISEEEANQIVEQIESVRASLVQQYQQIQQRVQSVVDGTFSQIRNYLNSLDRPELNYEGIKQDFAKLFDDPQTGFEALRDRLSHFDRDTLVAVLSSRQDISQEDANRIINQIEAARDGVLQRAERIQQEAQKRLKAIQKQAKKQAEETKKTVASAAWWLFGTALTSLVASAIAGAIAVTGFVLPG</sequence>
<dbReference type="EMBL" id="JAHHHN010000003">
    <property type="protein sequence ID" value="MBW4560960.1"/>
    <property type="molecule type" value="Genomic_DNA"/>
</dbReference>
<feature type="transmembrane region" description="Helical" evidence="2">
    <location>
        <begin position="1027"/>
        <end position="1053"/>
    </location>
</feature>
<feature type="transmembrane region" description="Helical" evidence="2">
    <location>
        <begin position="97"/>
        <end position="117"/>
    </location>
</feature>
<proteinExistence type="predicted"/>
<reference evidence="3" key="2">
    <citation type="journal article" date="2022" name="Microbiol. Resour. Announc.">
        <title>Metagenome Sequencing to Explore Phylogenomics of Terrestrial Cyanobacteria.</title>
        <authorList>
            <person name="Ward R.D."/>
            <person name="Stajich J.E."/>
            <person name="Johansen J.R."/>
            <person name="Huntemann M."/>
            <person name="Clum A."/>
            <person name="Foster B."/>
            <person name="Foster B."/>
            <person name="Roux S."/>
            <person name="Palaniappan K."/>
            <person name="Varghese N."/>
            <person name="Mukherjee S."/>
            <person name="Reddy T.B.K."/>
            <person name="Daum C."/>
            <person name="Copeland A."/>
            <person name="Chen I.A."/>
            <person name="Ivanova N.N."/>
            <person name="Kyrpides N.C."/>
            <person name="Shapiro N."/>
            <person name="Eloe-Fadrosh E.A."/>
            <person name="Pietrasiak N."/>
        </authorList>
    </citation>
    <scope>NUCLEOTIDE SEQUENCE</scope>
    <source>
        <strain evidence="3">JT2-VF2</strain>
    </source>
</reference>
<organism evidence="3 4">
    <name type="scientific">Mojavia pulchra JT2-VF2</name>
    <dbReference type="NCBI Taxonomy" id="287848"/>
    <lineage>
        <taxon>Bacteria</taxon>
        <taxon>Bacillati</taxon>
        <taxon>Cyanobacteriota</taxon>
        <taxon>Cyanophyceae</taxon>
        <taxon>Nostocales</taxon>
        <taxon>Nostocaceae</taxon>
    </lineage>
</organism>
<feature type="coiled-coil region" evidence="1">
    <location>
        <begin position="979"/>
        <end position="1021"/>
    </location>
</feature>
<dbReference type="Proteomes" id="UP000715781">
    <property type="component" value="Unassembled WGS sequence"/>
</dbReference>
<feature type="coiled-coil region" evidence="1">
    <location>
        <begin position="587"/>
        <end position="625"/>
    </location>
</feature>
<gene>
    <name evidence="3" type="ORF">KME32_07320</name>
</gene>
<dbReference type="AlphaFoldDB" id="A0A951UGF9"/>
<protein>
    <submittedName>
        <fullName evidence="3">MFS transporter</fullName>
    </submittedName>
</protein>
<keyword evidence="2" id="KW-0472">Membrane</keyword>